<dbReference type="EnsemblMetazoa" id="ACUA028165-RA">
    <property type="protein sequence ID" value="ACUA028165-PA"/>
    <property type="gene ID" value="ACUA028165"/>
</dbReference>
<accession>A0A182MWQ8</accession>
<evidence type="ECO:0000313" key="2">
    <source>
        <dbReference type="Proteomes" id="UP000075883"/>
    </source>
</evidence>
<dbReference type="Proteomes" id="UP000075883">
    <property type="component" value="Unassembled WGS sequence"/>
</dbReference>
<organism evidence="1 2">
    <name type="scientific">Anopheles culicifacies</name>
    <dbReference type="NCBI Taxonomy" id="139723"/>
    <lineage>
        <taxon>Eukaryota</taxon>
        <taxon>Metazoa</taxon>
        <taxon>Ecdysozoa</taxon>
        <taxon>Arthropoda</taxon>
        <taxon>Hexapoda</taxon>
        <taxon>Insecta</taxon>
        <taxon>Pterygota</taxon>
        <taxon>Neoptera</taxon>
        <taxon>Endopterygota</taxon>
        <taxon>Diptera</taxon>
        <taxon>Nematocera</taxon>
        <taxon>Culicoidea</taxon>
        <taxon>Culicidae</taxon>
        <taxon>Anophelinae</taxon>
        <taxon>Anopheles</taxon>
        <taxon>culicifacies species complex</taxon>
    </lineage>
</organism>
<name>A0A182MWQ8_9DIPT</name>
<evidence type="ECO:0000313" key="1">
    <source>
        <dbReference type="EnsemblMetazoa" id="ACUA028165-PA"/>
    </source>
</evidence>
<protein>
    <submittedName>
        <fullName evidence="1">Uncharacterized protein</fullName>
    </submittedName>
</protein>
<sequence>MEKDIGFPKGIGTCRVVPGPVGFQDAPLTDALLLAFTNSVEKKIERLGGRGDNGASLQTDTTELRIPFGPFSPYAGLTVLFRIHSSHGSQKWQPVPSGTWMQLYISSKACTIPGSKRVPINLCVERHVYELQEYALDRCTCPVHGFIAVHSARRLCTFGGLFGKALPLASS</sequence>
<reference evidence="1" key="2">
    <citation type="submission" date="2020-05" db="UniProtKB">
        <authorList>
            <consortium name="EnsemblMetazoa"/>
        </authorList>
    </citation>
    <scope>IDENTIFICATION</scope>
    <source>
        <strain evidence="1">A-37</strain>
    </source>
</reference>
<keyword evidence="2" id="KW-1185">Reference proteome</keyword>
<reference evidence="2" key="1">
    <citation type="submission" date="2013-09" db="EMBL/GenBank/DDBJ databases">
        <title>The Genome Sequence of Anopheles culicifacies species A.</title>
        <authorList>
            <consortium name="The Broad Institute Genomics Platform"/>
            <person name="Neafsey D.E."/>
            <person name="Besansky N."/>
            <person name="Howell P."/>
            <person name="Walton C."/>
            <person name="Young S.K."/>
            <person name="Zeng Q."/>
            <person name="Gargeya S."/>
            <person name="Fitzgerald M."/>
            <person name="Haas B."/>
            <person name="Abouelleil A."/>
            <person name="Allen A.W."/>
            <person name="Alvarado L."/>
            <person name="Arachchi H.M."/>
            <person name="Berlin A.M."/>
            <person name="Chapman S.B."/>
            <person name="Gainer-Dewar J."/>
            <person name="Goldberg J."/>
            <person name="Griggs A."/>
            <person name="Gujja S."/>
            <person name="Hansen M."/>
            <person name="Howarth C."/>
            <person name="Imamovic A."/>
            <person name="Ireland A."/>
            <person name="Larimer J."/>
            <person name="McCowan C."/>
            <person name="Murphy C."/>
            <person name="Pearson M."/>
            <person name="Poon T.W."/>
            <person name="Priest M."/>
            <person name="Roberts A."/>
            <person name="Saif S."/>
            <person name="Shea T."/>
            <person name="Sisk P."/>
            <person name="Sykes S."/>
            <person name="Wortman J."/>
            <person name="Nusbaum C."/>
            <person name="Birren B."/>
        </authorList>
    </citation>
    <scope>NUCLEOTIDE SEQUENCE [LARGE SCALE GENOMIC DNA]</scope>
    <source>
        <strain evidence="2">A-37</strain>
    </source>
</reference>
<proteinExistence type="predicted"/>
<dbReference type="EMBL" id="AXCM01000321">
    <property type="status" value="NOT_ANNOTATED_CDS"/>
    <property type="molecule type" value="Genomic_DNA"/>
</dbReference>
<dbReference type="VEuPathDB" id="VectorBase:ACUA028165"/>
<dbReference type="AlphaFoldDB" id="A0A182MWQ8"/>